<keyword evidence="1 4" id="KW-0662">Pyridine nucleotide biosynthesis</keyword>
<organism evidence="7 8">
    <name type="scientific">Microvenator marinus</name>
    <dbReference type="NCBI Taxonomy" id="2600177"/>
    <lineage>
        <taxon>Bacteria</taxon>
        <taxon>Deltaproteobacteria</taxon>
        <taxon>Bradymonadales</taxon>
        <taxon>Microvenatoraceae</taxon>
        <taxon>Microvenator</taxon>
    </lineage>
</organism>
<dbReference type="GO" id="GO:0043420">
    <property type="term" value="P:anthranilate metabolic process"/>
    <property type="evidence" value="ECO:0007669"/>
    <property type="project" value="TreeGrafter"/>
</dbReference>
<dbReference type="OrthoDB" id="9812626at2"/>
<dbReference type="RefSeq" id="WP_146961279.1">
    <property type="nucleotide sequence ID" value="NZ_CP042467.1"/>
</dbReference>
<accession>A0A5B8XU48</accession>
<protein>
    <recommendedName>
        <fullName evidence="4 5">Kynureninase</fullName>
        <ecNumber evidence="4 5">3.7.1.3</ecNumber>
    </recommendedName>
    <alternativeName>
        <fullName evidence="4">L-kynurenine hydrolase</fullName>
    </alternativeName>
</protein>
<evidence type="ECO:0000256" key="4">
    <source>
        <dbReference type="HAMAP-Rule" id="MF_01970"/>
    </source>
</evidence>
<evidence type="ECO:0000256" key="6">
    <source>
        <dbReference type="PIRNR" id="PIRNR038800"/>
    </source>
</evidence>
<feature type="binding site" evidence="4">
    <location>
        <position position="227"/>
    </location>
    <ligand>
        <name>pyridoxal 5'-phosphate</name>
        <dbReference type="ChEBI" id="CHEBI:597326"/>
    </ligand>
</feature>
<evidence type="ECO:0000313" key="7">
    <source>
        <dbReference type="EMBL" id="QED28657.1"/>
    </source>
</evidence>
<dbReference type="FunFam" id="3.40.640.10:FF:000031">
    <property type="entry name" value="Kynureninase"/>
    <property type="match status" value="1"/>
</dbReference>
<dbReference type="KEGG" id="bbae:FRD01_15720"/>
<dbReference type="Gene3D" id="3.90.1150.10">
    <property type="entry name" value="Aspartate Aminotransferase, domain 1"/>
    <property type="match status" value="1"/>
</dbReference>
<dbReference type="GO" id="GO:0009435">
    <property type="term" value="P:NAD+ biosynthetic process"/>
    <property type="evidence" value="ECO:0007669"/>
    <property type="project" value="UniProtKB-UniRule"/>
</dbReference>
<dbReference type="GO" id="GO:0030170">
    <property type="term" value="F:pyridoxal phosphate binding"/>
    <property type="evidence" value="ECO:0007669"/>
    <property type="project" value="UniProtKB-UniRule"/>
</dbReference>
<dbReference type="EC" id="3.7.1.3" evidence="4 5"/>
<comment type="pathway">
    <text evidence="4 6">Cofactor biosynthesis; NAD(+) biosynthesis; quinolinate from L-kynurenine: step 2/3.</text>
</comment>
<dbReference type="GO" id="GO:0005737">
    <property type="term" value="C:cytoplasm"/>
    <property type="evidence" value="ECO:0007669"/>
    <property type="project" value="UniProtKB-UniRule"/>
</dbReference>
<dbReference type="GO" id="GO:0019805">
    <property type="term" value="P:quinolinate biosynthetic process"/>
    <property type="evidence" value="ECO:0007669"/>
    <property type="project" value="UniProtKB-UniRule"/>
</dbReference>
<dbReference type="Pfam" id="PF22580">
    <property type="entry name" value="KYNU_C"/>
    <property type="match status" value="1"/>
</dbReference>
<feature type="binding site" evidence="4">
    <location>
        <position position="89"/>
    </location>
    <ligand>
        <name>pyridoxal 5'-phosphate</name>
        <dbReference type="ChEBI" id="CHEBI:597326"/>
    </ligand>
</feature>
<dbReference type="GO" id="GO:0030429">
    <property type="term" value="F:kynureninase activity"/>
    <property type="evidence" value="ECO:0007669"/>
    <property type="project" value="UniProtKB-UniRule"/>
</dbReference>
<comment type="function">
    <text evidence="4 6">Catalyzes the cleavage of L-kynurenine (L-Kyn) and L-3-hydroxykynurenine (L-3OHKyn) into anthranilic acid (AA) and 3-hydroxyanthranilic acid (3-OHAA), respectively.</text>
</comment>
<dbReference type="HAMAP" id="MF_01970">
    <property type="entry name" value="Kynureninase"/>
    <property type="match status" value="1"/>
</dbReference>
<feature type="binding site" evidence="4">
    <location>
        <position position="285"/>
    </location>
    <ligand>
        <name>pyridoxal 5'-phosphate</name>
        <dbReference type="ChEBI" id="CHEBI:597326"/>
    </ligand>
</feature>
<dbReference type="PANTHER" id="PTHR14084:SF0">
    <property type="entry name" value="KYNURENINASE"/>
    <property type="match status" value="1"/>
</dbReference>
<evidence type="ECO:0000313" key="8">
    <source>
        <dbReference type="Proteomes" id="UP000321595"/>
    </source>
</evidence>
<feature type="binding site" evidence="4">
    <location>
        <position position="257"/>
    </location>
    <ligand>
        <name>pyridoxal 5'-phosphate</name>
        <dbReference type="ChEBI" id="CHEBI:597326"/>
    </ligand>
</feature>
<dbReference type="EMBL" id="CP042467">
    <property type="protein sequence ID" value="QED28657.1"/>
    <property type="molecule type" value="Genomic_DNA"/>
</dbReference>
<dbReference type="InterPro" id="IPR015424">
    <property type="entry name" value="PyrdxlP-dep_Trfase"/>
</dbReference>
<dbReference type="PIRSF" id="PIRSF038800">
    <property type="entry name" value="KYNU"/>
    <property type="match status" value="1"/>
</dbReference>
<dbReference type="UniPathway" id="UPA00253">
    <property type="reaction ID" value="UER00329"/>
</dbReference>
<proteinExistence type="inferred from homology"/>
<dbReference type="AlphaFoldDB" id="A0A5B8XU48"/>
<dbReference type="PANTHER" id="PTHR14084">
    <property type="entry name" value="KYNURENINASE"/>
    <property type="match status" value="1"/>
</dbReference>
<dbReference type="Proteomes" id="UP000321595">
    <property type="component" value="Chromosome"/>
</dbReference>
<sequence>MLPSFRDEFLLPRHTDGTPAVYLCGNSLGLQPRGVKEAMHQELEDWANYGVEGHFHAKNPWVSYHEPFRRPLAHVLGAKELEVAALGTLTNNLHLLMVSFYRPTKERFKIVIEAGAFPSDQYAVDSQARFHGFDPKEAVVEFKPREGESTLRTEDVEEYLEKEGDQVALVLFGGVNYYTGQAFDIARITAATHAAGAVSGWDLAHAAGNLHLKLHEWGVDFATWCSYKYLNAGPGAASGIFVHEKHFDEDLPRFQGWWGHDPDTRFKMTREFKPARGADAWQLSNAPVFNMVALKVSLGLFEAATMPALRERSVALTSALLEALPQNDSYEVITPRDPKDRGSQLSFRVPKGRSLFEKLSAAGVICDWREPDVIRIALAPLYNDFDDVERFVSILSTLA</sequence>
<gene>
    <name evidence="4 7" type="primary">kynU</name>
    <name evidence="7" type="ORF">FRD01_15720</name>
</gene>
<keyword evidence="2 4" id="KW-0378">Hydrolase</keyword>
<name>A0A5B8XU48_9DELT</name>
<dbReference type="InterPro" id="IPR015421">
    <property type="entry name" value="PyrdxlP-dep_Trfase_major"/>
</dbReference>
<keyword evidence="3 4" id="KW-0663">Pyridoxal phosphate</keyword>
<dbReference type="GO" id="GO:0097053">
    <property type="term" value="P:L-kynurenine catabolic process"/>
    <property type="evidence" value="ECO:0007669"/>
    <property type="project" value="UniProtKB-UniRule"/>
</dbReference>
<comment type="catalytic activity">
    <reaction evidence="6">
        <text>3-hydroxy-L-kynurenine + H2O = 3-hydroxyanthranilate + L-alanine + H(+)</text>
        <dbReference type="Rhea" id="RHEA:25143"/>
        <dbReference type="ChEBI" id="CHEBI:15377"/>
        <dbReference type="ChEBI" id="CHEBI:15378"/>
        <dbReference type="ChEBI" id="CHEBI:36559"/>
        <dbReference type="ChEBI" id="CHEBI:57972"/>
        <dbReference type="ChEBI" id="CHEBI:58125"/>
        <dbReference type="EC" id="3.7.1.3"/>
    </reaction>
</comment>
<comment type="cofactor">
    <cofactor evidence="4 6">
        <name>pyridoxal 5'-phosphate</name>
        <dbReference type="ChEBI" id="CHEBI:597326"/>
    </cofactor>
</comment>
<dbReference type="InterPro" id="IPR010111">
    <property type="entry name" value="Kynureninase"/>
</dbReference>
<feature type="binding site" evidence="4">
    <location>
        <begin position="117"/>
        <end position="120"/>
    </location>
    <ligand>
        <name>pyridoxal 5'-phosphate</name>
        <dbReference type="ChEBI" id="CHEBI:597326"/>
    </ligand>
</feature>
<comment type="pathway">
    <text evidence="4 6">Amino-acid degradation; L-kynurenine degradation; L-alanine and anthranilate from L-kynurenine: step 1/1.</text>
</comment>
<feature type="modified residue" description="N6-(pyridoxal phosphate)lysine" evidence="4">
    <location>
        <position position="228"/>
    </location>
</feature>
<keyword evidence="8" id="KW-1185">Reference proteome</keyword>
<evidence type="ECO:0000256" key="3">
    <source>
        <dbReference type="ARBA" id="ARBA00022898"/>
    </source>
</evidence>
<dbReference type="UniPathway" id="UPA00334">
    <property type="reaction ID" value="UER00455"/>
</dbReference>
<dbReference type="GO" id="GO:0019441">
    <property type="term" value="P:L-tryptophan catabolic process to kynurenine"/>
    <property type="evidence" value="ECO:0007669"/>
    <property type="project" value="TreeGrafter"/>
</dbReference>
<dbReference type="InterPro" id="IPR015422">
    <property type="entry name" value="PyrdxlP-dep_Trfase_small"/>
</dbReference>
<feature type="binding site" evidence="4">
    <location>
        <position position="202"/>
    </location>
    <ligand>
        <name>pyridoxal 5'-phosphate</name>
        <dbReference type="ChEBI" id="CHEBI:597326"/>
    </ligand>
</feature>
<dbReference type="SUPFAM" id="SSF53383">
    <property type="entry name" value="PLP-dependent transferases"/>
    <property type="match status" value="1"/>
</dbReference>
<comment type="catalytic activity">
    <reaction evidence="4 6">
        <text>L-kynurenine + H2O = anthranilate + L-alanine + H(+)</text>
        <dbReference type="Rhea" id="RHEA:16813"/>
        <dbReference type="ChEBI" id="CHEBI:15377"/>
        <dbReference type="ChEBI" id="CHEBI:15378"/>
        <dbReference type="ChEBI" id="CHEBI:16567"/>
        <dbReference type="ChEBI" id="CHEBI:57959"/>
        <dbReference type="ChEBI" id="CHEBI:57972"/>
        <dbReference type="EC" id="3.7.1.3"/>
    </reaction>
</comment>
<reference evidence="7 8" key="1">
    <citation type="submission" date="2019-08" db="EMBL/GenBank/DDBJ databases">
        <authorList>
            <person name="Liang Q."/>
        </authorList>
    </citation>
    <scope>NUCLEOTIDE SEQUENCE [LARGE SCALE GENOMIC DNA]</scope>
    <source>
        <strain evidence="7 8">V1718</strain>
    </source>
</reference>
<dbReference type="NCBIfam" id="TIGR01814">
    <property type="entry name" value="kynureninase"/>
    <property type="match status" value="1"/>
</dbReference>
<comment type="subunit">
    <text evidence="4 6">Homodimer.</text>
</comment>
<comment type="caution">
    <text evidence="4">Lacks conserved residue(s) required for the propagation of feature annotation.</text>
</comment>
<dbReference type="Gene3D" id="3.40.640.10">
    <property type="entry name" value="Type I PLP-dependent aspartate aminotransferase-like (Major domain)"/>
    <property type="match status" value="1"/>
</dbReference>
<evidence type="ECO:0000256" key="5">
    <source>
        <dbReference type="NCBIfam" id="TIGR01814"/>
    </source>
</evidence>
<evidence type="ECO:0000256" key="2">
    <source>
        <dbReference type="ARBA" id="ARBA00022801"/>
    </source>
</evidence>
<feature type="binding site" evidence="4">
    <location>
        <position position="205"/>
    </location>
    <ligand>
        <name>pyridoxal 5'-phosphate</name>
        <dbReference type="ChEBI" id="CHEBI:597326"/>
    </ligand>
</feature>
<evidence type="ECO:0000256" key="1">
    <source>
        <dbReference type="ARBA" id="ARBA00022642"/>
    </source>
</evidence>
<feature type="binding site" evidence="4">
    <location>
        <position position="90"/>
    </location>
    <ligand>
        <name>pyridoxal 5'-phosphate</name>
        <dbReference type="ChEBI" id="CHEBI:597326"/>
    </ligand>
</feature>
<comment type="similarity">
    <text evidence="4 6">Belongs to the kynureninase family.</text>
</comment>